<dbReference type="Gene3D" id="3.30.70.100">
    <property type="match status" value="1"/>
</dbReference>
<name>A0ABP6PPX5_9ACTN</name>
<keyword evidence="3" id="KW-0560">Oxidoreductase</keyword>
<accession>A0ABP6PPX5</accession>
<dbReference type="GO" id="GO:0004497">
    <property type="term" value="F:monooxygenase activity"/>
    <property type="evidence" value="ECO:0007669"/>
    <property type="project" value="UniProtKB-KW"/>
</dbReference>
<organism evidence="3 4">
    <name type="scientific">Blastococcus jejuensis</name>
    <dbReference type="NCBI Taxonomy" id="351224"/>
    <lineage>
        <taxon>Bacteria</taxon>
        <taxon>Bacillati</taxon>
        <taxon>Actinomycetota</taxon>
        <taxon>Actinomycetes</taxon>
        <taxon>Geodermatophilales</taxon>
        <taxon>Geodermatophilaceae</taxon>
        <taxon>Blastococcus</taxon>
    </lineage>
</organism>
<evidence type="ECO:0000256" key="1">
    <source>
        <dbReference type="SAM" id="Phobius"/>
    </source>
</evidence>
<dbReference type="InterPro" id="IPR011008">
    <property type="entry name" value="Dimeric_a/b-barrel"/>
</dbReference>
<feature type="domain" description="ABM" evidence="2">
    <location>
        <begin position="28"/>
        <end position="116"/>
    </location>
</feature>
<feature type="transmembrane region" description="Helical" evidence="1">
    <location>
        <begin position="135"/>
        <end position="153"/>
    </location>
</feature>
<dbReference type="Pfam" id="PF03992">
    <property type="entry name" value="ABM"/>
    <property type="match status" value="1"/>
</dbReference>
<dbReference type="InterPro" id="IPR007138">
    <property type="entry name" value="ABM_dom"/>
</dbReference>
<evidence type="ECO:0000313" key="3">
    <source>
        <dbReference type="EMBL" id="GAA3185511.1"/>
    </source>
</evidence>
<dbReference type="SUPFAM" id="SSF54909">
    <property type="entry name" value="Dimeric alpha+beta barrel"/>
    <property type="match status" value="1"/>
</dbReference>
<dbReference type="Proteomes" id="UP001499924">
    <property type="component" value="Unassembled WGS sequence"/>
</dbReference>
<dbReference type="InterPro" id="IPR038762">
    <property type="entry name" value="ABM_predict"/>
</dbReference>
<keyword evidence="1" id="KW-0472">Membrane</keyword>
<dbReference type="PROSITE" id="PS51725">
    <property type="entry name" value="ABM"/>
    <property type="match status" value="1"/>
</dbReference>
<keyword evidence="4" id="KW-1185">Reference proteome</keyword>
<comment type="caution">
    <text evidence="3">The sequence shown here is derived from an EMBL/GenBank/DDBJ whole genome shotgun (WGS) entry which is preliminary data.</text>
</comment>
<evidence type="ECO:0000259" key="2">
    <source>
        <dbReference type="PROSITE" id="PS51725"/>
    </source>
</evidence>
<keyword evidence="3" id="KW-0503">Monooxygenase</keyword>
<dbReference type="EMBL" id="BAAAVV010000022">
    <property type="protein sequence ID" value="GAA3185511.1"/>
    <property type="molecule type" value="Genomic_DNA"/>
</dbReference>
<protein>
    <submittedName>
        <fullName evidence="3">Antibiotic biosynthesis monooxygenase</fullName>
    </submittedName>
</protein>
<dbReference type="PANTHER" id="PTHR40057:SF1">
    <property type="entry name" value="SLR1162 PROTEIN"/>
    <property type="match status" value="1"/>
</dbReference>
<keyword evidence="1" id="KW-1133">Transmembrane helix</keyword>
<keyword evidence="1" id="KW-0812">Transmembrane</keyword>
<sequence>MLNAHVSVPLRLRARLGTSDEAPCPEPVTVTVARVVRPEHRAAFERWADDVLRVARAFPGNLGASMLHPGPGSSEYHLVYRFQDDDSLAAWERSSERRSALAHVEDMVDDERYNRVAGLESFFTRSPQPGPRWRMTLVTIAAVFVITSLLQNLVMPHLASWPLEVRLLLSATAVVLLLGHVVMPRLTRLLGRWLHPGR</sequence>
<dbReference type="PANTHER" id="PTHR40057">
    <property type="entry name" value="SLR1162 PROTEIN"/>
    <property type="match status" value="1"/>
</dbReference>
<reference evidence="4" key="1">
    <citation type="journal article" date="2019" name="Int. J. Syst. Evol. Microbiol.">
        <title>The Global Catalogue of Microorganisms (GCM) 10K type strain sequencing project: providing services to taxonomists for standard genome sequencing and annotation.</title>
        <authorList>
            <consortium name="The Broad Institute Genomics Platform"/>
            <consortium name="The Broad Institute Genome Sequencing Center for Infectious Disease"/>
            <person name="Wu L."/>
            <person name="Ma J."/>
        </authorList>
    </citation>
    <scope>NUCLEOTIDE SEQUENCE [LARGE SCALE GENOMIC DNA]</scope>
    <source>
        <strain evidence="4">JCM 15614</strain>
    </source>
</reference>
<gene>
    <name evidence="3" type="ORF">GCM10010531_44660</name>
</gene>
<evidence type="ECO:0000313" key="4">
    <source>
        <dbReference type="Proteomes" id="UP001499924"/>
    </source>
</evidence>
<proteinExistence type="predicted"/>
<feature type="transmembrane region" description="Helical" evidence="1">
    <location>
        <begin position="165"/>
        <end position="183"/>
    </location>
</feature>